<dbReference type="RefSeq" id="WP_112895478.1">
    <property type="nucleotide sequence ID" value="NZ_CAWNYH010000018.1"/>
</dbReference>
<dbReference type="EMBL" id="NSCM01000018">
    <property type="protein sequence ID" value="RAX12163.1"/>
    <property type="molecule type" value="Genomic_DNA"/>
</dbReference>
<accession>A0A329XAC3</accession>
<dbReference type="SUPFAM" id="SSF52374">
    <property type="entry name" value="Nucleotidylyl transferase"/>
    <property type="match status" value="1"/>
</dbReference>
<sequence length="354" mass="40060">MKFPRVGVTHLIERIEDLYLDEIYSAESITLTTSSQPNSAPHVGTLLTFSYVFNIASYFKKKYAKKVNIVIDLLDNAPSQRKVVNGVEYQYMLKQSNNGLNIFGVNREIYNNCLRILSLFSAADYKIRDYSDFCLNSNFYYALNEMLVENIYFNKITNPGGRSVHIRAPCPECGIIEKDPSSSPVVLNEDKEVKLSAICPIHGTHETIVKSSKPVFLDTGTAPRDIAKQYTLAKNSIDNGTLEIMIDGSDWAGNWFHDVILPGYCKLGISTKYIPKKIYTPVVITDNGLKLSKSIYMNKGYGSDIPPFLLDITKLDDLGMESYLWTLYMLTAQWVEMPERLFHALPINEIVSKL</sequence>
<proteinExistence type="predicted"/>
<dbReference type="AlphaFoldDB" id="A0A329XAC3"/>
<evidence type="ECO:0000313" key="1">
    <source>
        <dbReference type="EMBL" id="RAX12163.1"/>
    </source>
</evidence>
<organism evidence="1 2">
    <name type="scientific">Photorhabdus bodei</name>
    <dbReference type="NCBI Taxonomy" id="2029681"/>
    <lineage>
        <taxon>Bacteria</taxon>
        <taxon>Pseudomonadati</taxon>
        <taxon>Pseudomonadota</taxon>
        <taxon>Gammaproteobacteria</taxon>
        <taxon>Enterobacterales</taxon>
        <taxon>Morganellaceae</taxon>
        <taxon>Photorhabdus</taxon>
    </lineage>
</organism>
<evidence type="ECO:0000313" key="2">
    <source>
        <dbReference type="Proteomes" id="UP000250919"/>
    </source>
</evidence>
<name>A0A329XAC3_9GAMM</name>
<dbReference type="GeneID" id="88806583"/>
<reference evidence="1 2" key="1">
    <citation type="journal article" date="2018" name="Int. J. Syst. Evol. Microbiol.">
        <title>Whole-genome-based revisit of Photorhabdus phylogeny: proposal for the elevation of most Photorhabdus subspecies to the species level and description of one novel species Photorhabdus bodei sp. nov., and one novel subspecies Photorhabdus laumondii subsp. clarkei subsp. nov.</title>
        <authorList>
            <person name="Machado R.A.R."/>
            <person name="Wuthrich D."/>
            <person name="Kuhnert P."/>
            <person name="Arce C.C.M."/>
            <person name="Thonen L."/>
            <person name="Ruiz C."/>
            <person name="Zhang X."/>
            <person name="Robert C.A.M."/>
            <person name="Karimi J."/>
            <person name="Kamali S."/>
            <person name="Ma J."/>
            <person name="Bruggmann R."/>
            <person name="Erb M."/>
        </authorList>
    </citation>
    <scope>NUCLEOTIDE SEQUENCE [LARGE SCALE GENOMIC DNA]</scope>
    <source>
        <strain evidence="1 2">LJ24-63</strain>
    </source>
</reference>
<gene>
    <name evidence="1" type="ORF">CKY02_12015</name>
</gene>
<dbReference type="Proteomes" id="UP000250919">
    <property type="component" value="Unassembled WGS sequence"/>
</dbReference>
<evidence type="ECO:0008006" key="3">
    <source>
        <dbReference type="Google" id="ProtNLM"/>
    </source>
</evidence>
<comment type="caution">
    <text evidence="1">The sequence shown here is derived from an EMBL/GenBank/DDBJ whole genome shotgun (WGS) entry which is preliminary data.</text>
</comment>
<protein>
    <recommendedName>
        <fullName evidence="3">Lysine--tRNA ligase</fullName>
    </recommendedName>
</protein>